<comment type="similarity">
    <text evidence="1">Belongs to the short-chain dehydrogenases/reductases (SDR) family.</text>
</comment>
<keyword evidence="3" id="KW-0560">Oxidoreductase</keyword>
<dbReference type="CDD" id="cd05233">
    <property type="entry name" value="SDR_c"/>
    <property type="match status" value="1"/>
</dbReference>
<proteinExistence type="inferred from homology"/>
<dbReference type="FunFam" id="3.40.50.720:FF:000084">
    <property type="entry name" value="Short-chain dehydrogenase reductase"/>
    <property type="match status" value="1"/>
</dbReference>
<dbReference type="Pfam" id="PF13561">
    <property type="entry name" value="adh_short_C2"/>
    <property type="match status" value="1"/>
</dbReference>
<keyword evidence="5" id="KW-1185">Reference proteome</keyword>
<dbReference type="SUPFAM" id="SSF51735">
    <property type="entry name" value="NAD(P)-binding Rossmann-fold domains"/>
    <property type="match status" value="1"/>
</dbReference>
<dbReference type="PRINTS" id="PR00081">
    <property type="entry name" value="GDHRDH"/>
</dbReference>
<dbReference type="InterPro" id="IPR002347">
    <property type="entry name" value="SDR_fam"/>
</dbReference>
<name>A0A9Q8P2R9_PASFU</name>
<reference evidence="4" key="2">
    <citation type="journal article" date="2022" name="Microb. Genom.">
        <title>A chromosome-scale genome assembly of the tomato pathogen Cladosporium fulvum reveals a compartmentalized genome architecture and the presence of a dispensable chromosome.</title>
        <authorList>
            <person name="Zaccaron A.Z."/>
            <person name="Chen L.H."/>
            <person name="Samaras A."/>
            <person name="Stergiopoulos I."/>
        </authorList>
    </citation>
    <scope>NUCLEOTIDE SEQUENCE</scope>
    <source>
        <strain evidence="4">Race5_Kim</strain>
    </source>
</reference>
<dbReference type="EMBL" id="CP090163">
    <property type="protein sequence ID" value="UJO10952.1"/>
    <property type="molecule type" value="Genomic_DNA"/>
</dbReference>
<dbReference type="Proteomes" id="UP000756132">
    <property type="component" value="Chromosome 1"/>
</dbReference>
<dbReference type="KEGG" id="ffu:CLAFUR5_01818"/>
<dbReference type="Gene3D" id="3.40.50.720">
    <property type="entry name" value="NAD(P)-binding Rossmann-like Domain"/>
    <property type="match status" value="1"/>
</dbReference>
<evidence type="ECO:0000256" key="2">
    <source>
        <dbReference type="ARBA" id="ARBA00022857"/>
    </source>
</evidence>
<accession>A0A9Q8P2R9</accession>
<dbReference type="InterPro" id="IPR020904">
    <property type="entry name" value="Sc_DH/Rdtase_CS"/>
</dbReference>
<reference evidence="4" key="1">
    <citation type="submission" date="2021-12" db="EMBL/GenBank/DDBJ databases">
        <authorList>
            <person name="Zaccaron A."/>
            <person name="Stergiopoulos I."/>
        </authorList>
    </citation>
    <scope>NUCLEOTIDE SEQUENCE</scope>
    <source>
        <strain evidence="4">Race5_Kim</strain>
    </source>
</reference>
<dbReference type="RefSeq" id="XP_047755318.1">
    <property type="nucleotide sequence ID" value="XM_047900966.1"/>
</dbReference>
<evidence type="ECO:0000313" key="5">
    <source>
        <dbReference type="Proteomes" id="UP000756132"/>
    </source>
</evidence>
<evidence type="ECO:0000256" key="1">
    <source>
        <dbReference type="ARBA" id="ARBA00006484"/>
    </source>
</evidence>
<organism evidence="4 5">
    <name type="scientific">Passalora fulva</name>
    <name type="common">Tomato leaf mold</name>
    <name type="synonym">Cladosporium fulvum</name>
    <dbReference type="NCBI Taxonomy" id="5499"/>
    <lineage>
        <taxon>Eukaryota</taxon>
        <taxon>Fungi</taxon>
        <taxon>Dikarya</taxon>
        <taxon>Ascomycota</taxon>
        <taxon>Pezizomycotina</taxon>
        <taxon>Dothideomycetes</taxon>
        <taxon>Dothideomycetidae</taxon>
        <taxon>Mycosphaerellales</taxon>
        <taxon>Mycosphaerellaceae</taxon>
        <taxon>Fulvia</taxon>
    </lineage>
</organism>
<gene>
    <name evidence="4" type="ORF">CLAFUR5_01818</name>
</gene>
<sequence>MAHQGMTVLVTGGAGGLGRAIAENFVDLGANVVVCDINKDLLADFNDKVVAASADRVLAINCNITSEDALDDLFSQAESKFGPFDYVVNSAGAADKFDAAGSLERNDWDRIISLNLTAPTFITKRAVNGFLKADKKGSIVNIASVASFKGFANGAAYTASKHGLIGLTKNTAAFYRLKGIRCNAICAGAMQTNIGSNLANGFNMDGMMLMKQTFGEWEGGFADIKKMAKLVAFLCSDDAEMVNGAMVNADGGITAA</sequence>
<keyword evidence="2" id="KW-0521">NADP</keyword>
<dbReference type="GO" id="GO:0016491">
    <property type="term" value="F:oxidoreductase activity"/>
    <property type="evidence" value="ECO:0007669"/>
    <property type="project" value="UniProtKB-KW"/>
</dbReference>
<dbReference type="AlphaFoldDB" id="A0A9Q8P2R9"/>
<dbReference type="PROSITE" id="PS00061">
    <property type="entry name" value="ADH_SHORT"/>
    <property type="match status" value="1"/>
</dbReference>
<dbReference type="PANTHER" id="PTHR24321:SF8">
    <property type="entry name" value="ESTRADIOL 17-BETA-DEHYDROGENASE 8-RELATED"/>
    <property type="match status" value="1"/>
</dbReference>
<dbReference type="PANTHER" id="PTHR24321">
    <property type="entry name" value="DEHYDROGENASES, SHORT CHAIN"/>
    <property type="match status" value="1"/>
</dbReference>
<protein>
    <submittedName>
        <fullName evidence="4">Short chain dehydrogenase/reductase dpchG</fullName>
    </submittedName>
</protein>
<dbReference type="PRINTS" id="PR00080">
    <property type="entry name" value="SDRFAMILY"/>
</dbReference>
<evidence type="ECO:0000256" key="3">
    <source>
        <dbReference type="ARBA" id="ARBA00023002"/>
    </source>
</evidence>
<dbReference type="OrthoDB" id="417891at2759"/>
<dbReference type="InterPro" id="IPR036291">
    <property type="entry name" value="NAD(P)-bd_dom_sf"/>
</dbReference>
<evidence type="ECO:0000313" key="4">
    <source>
        <dbReference type="EMBL" id="UJO10952.1"/>
    </source>
</evidence>
<dbReference type="GeneID" id="71981696"/>